<dbReference type="GO" id="GO:0030488">
    <property type="term" value="P:tRNA methylation"/>
    <property type="evidence" value="ECO:0007669"/>
    <property type="project" value="TreeGrafter"/>
</dbReference>
<evidence type="ECO:0000256" key="1">
    <source>
        <dbReference type="ARBA" id="ARBA00022741"/>
    </source>
</evidence>
<evidence type="ECO:0000259" key="3">
    <source>
        <dbReference type="Pfam" id="PF01926"/>
    </source>
</evidence>
<feature type="domain" description="Hydrogen maturase F tetramerization" evidence="5">
    <location>
        <begin position="282"/>
        <end position="394"/>
    </location>
</feature>
<sequence>MSLTDTPRANRLHIGLFGKRNSGKSSLVNALTNQNIALVSEVAGTTTDPVYKSMEIYGIGPCVFIDTAGFDDSGDLGTMRVEKTKLAREKTDIALVLFSDVDLVEELQWIAHFKHAKTPVVAIINKADILADRIDELKKVIKKNSGLDPIVVSAKEKQGIAKIREEIIRLLPEDYEIKSITGDLAKTGDTVLLVMPQDIQAPKGRLILPQVQTLRDLLDKKCLVMSATTDKLDEALAAMKNPPNLIITDSQVFKTVYDKKPKESKLTSFSVLFANYKGDIKFFTESAKSIASLTEDSHVLIAEACTHAPLKEDIGREKLPRLLRAKIGEKLTITVVSGTDFPDDLSGYDLVIQCGACMFNRKYVLSRAEKARSQNVPMSNYGVVLAYLSGILDKIDF</sequence>
<keyword evidence="1" id="KW-0547">Nucleotide-binding</keyword>
<accession>A0A1H6YQ03</accession>
<dbReference type="GO" id="GO:0002098">
    <property type="term" value="P:tRNA wobble uridine modification"/>
    <property type="evidence" value="ECO:0007669"/>
    <property type="project" value="TreeGrafter"/>
</dbReference>
<dbReference type="SUPFAM" id="SSF52540">
    <property type="entry name" value="P-loop containing nucleoside triphosphate hydrolases"/>
    <property type="match status" value="1"/>
</dbReference>
<proteinExistence type="predicted"/>
<dbReference type="Pfam" id="PF01926">
    <property type="entry name" value="MMR_HSR1"/>
    <property type="match status" value="1"/>
</dbReference>
<dbReference type="AlphaFoldDB" id="A0A1H6YQ03"/>
<gene>
    <name evidence="6" type="ORF">SAMN05660742_10785</name>
</gene>
<dbReference type="Proteomes" id="UP000199662">
    <property type="component" value="Unassembled WGS sequence"/>
</dbReference>
<dbReference type="STRING" id="84035.SAMN05660742_10785"/>
<feature type="domain" description="G" evidence="3">
    <location>
        <begin position="14"/>
        <end position="126"/>
    </location>
</feature>
<dbReference type="NCBIfam" id="TIGR00231">
    <property type="entry name" value="small_GTP"/>
    <property type="match status" value="1"/>
</dbReference>
<dbReference type="CDD" id="cd00880">
    <property type="entry name" value="Era_like"/>
    <property type="match status" value="1"/>
</dbReference>
<keyword evidence="7" id="KW-1185">Reference proteome</keyword>
<reference evidence="6 7" key="1">
    <citation type="submission" date="2016-10" db="EMBL/GenBank/DDBJ databases">
        <authorList>
            <person name="de Groot N.N."/>
        </authorList>
    </citation>
    <scope>NUCLEOTIDE SEQUENCE [LARGE SCALE GENOMIC DNA]</scope>
    <source>
        <strain evidence="6 7">DSM 2179</strain>
    </source>
</reference>
<organism evidence="6 7">
    <name type="scientific">Propionispira arboris</name>
    <dbReference type="NCBI Taxonomy" id="84035"/>
    <lineage>
        <taxon>Bacteria</taxon>
        <taxon>Bacillati</taxon>
        <taxon>Bacillota</taxon>
        <taxon>Negativicutes</taxon>
        <taxon>Selenomonadales</taxon>
        <taxon>Selenomonadaceae</taxon>
        <taxon>Propionispira</taxon>
    </lineage>
</organism>
<name>A0A1H6YQ03_9FIRM</name>
<dbReference type="Pfam" id="PF18128">
    <property type="entry name" value="HydF_dimer"/>
    <property type="match status" value="1"/>
</dbReference>
<dbReference type="InterPro" id="IPR040644">
    <property type="entry name" value="HydF_tetramer"/>
</dbReference>
<dbReference type="RefSeq" id="WP_091830914.1">
    <property type="nucleotide sequence ID" value="NZ_FNZK01000007.1"/>
</dbReference>
<dbReference type="EMBL" id="FNZK01000007">
    <property type="protein sequence ID" value="SEJ42446.1"/>
    <property type="molecule type" value="Genomic_DNA"/>
</dbReference>
<dbReference type="Pfam" id="PF18133">
    <property type="entry name" value="HydF_tetramer"/>
    <property type="match status" value="1"/>
</dbReference>
<dbReference type="GO" id="GO:0005737">
    <property type="term" value="C:cytoplasm"/>
    <property type="evidence" value="ECO:0007669"/>
    <property type="project" value="TreeGrafter"/>
</dbReference>
<evidence type="ECO:0000313" key="6">
    <source>
        <dbReference type="EMBL" id="SEJ42446.1"/>
    </source>
</evidence>
<protein>
    <submittedName>
        <fullName evidence="6">Iron-only hydrogenase maturation protein HydF</fullName>
    </submittedName>
</protein>
<dbReference type="InterPro" id="IPR027417">
    <property type="entry name" value="P-loop_NTPase"/>
</dbReference>
<dbReference type="InterPro" id="IPR005225">
    <property type="entry name" value="Small_GTP-bd"/>
</dbReference>
<dbReference type="InterPro" id="IPR006073">
    <property type="entry name" value="GTP-bd"/>
</dbReference>
<evidence type="ECO:0000256" key="2">
    <source>
        <dbReference type="ARBA" id="ARBA00023134"/>
    </source>
</evidence>
<evidence type="ECO:0000259" key="5">
    <source>
        <dbReference type="Pfam" id="PF18133"/>
    </source>
</evidence>
<dbReference type="PANTHER" id="PTHR42714:SF6">
    <property type="entry name" value="TRANSLATION INITIATION FACTOR IF-2"/>
    <property type="match status" value="1"/>
</dbReference>
<dbReference type="InterPro" id="IPR041606">
    <property type="entry name" value="HydF_dimer"/>
</dbReference>
<dbReference type="InterPro" id="IPR023873">
    <property type="entry name" value="FeFe-hyd_GTPase_HydF"/>
</dbReference>
<dbReference type="Gene3D" id="3.40.50.300">
    <property type="entry name" value="P-loop containing nucleotide triphosphate hydrolases"/>
    <property type="match status" value="1"/>
</dbReference>
<keyword evidence="2" id="KW-0342">GTP-binding</keyword>
<evidence type="ECO:0000259" key="4">
    <source>
        <dbReference type="Pfam" id="PF18128"/>
    </source>
</evidence>
<evidence type="ECO:0000313" key="7">
    <source>
        <dbReference type="Proteomes" id="UP000199662"/>
    </source>
</evidence>
<dbReference type="Gene3D" id="3.40.50.11410">
    <property type="match status" value="1"/>
</dbReference>
<feature type="domain" description="Hydrogen maturase F dimerization" evidence="4">
    <location>
        <begin position="181"/>
        <end position="278"/>
    </location>
</feature>
<dbReference type="Gene3D" id="3.40.50.11420">
    <property type="match status" value="1"/>
</dbReference>
<dbReference type="GO" id="GO:0005525">
    <property type="term" value="F:GTP binding"/>
    <property type="evidence" value="ECO:0007669"/>
    <property type="project" value="UniProtKB-KW"/>
</dbReference>
<dbReference type="NCBIfam" id="TIGR03918">
    <property type="entry name" value="GTP_HydF"/>
    <property type="match status" value="1"/>
</dbReference>
<dbReference type="PANTHER" id="PTHR42714">
    <property type="entry name" value="TRNA MODIFICATION GTPASE GTPBP3"/>
    <property type="match status" value="1"/>
</dbReference>